<proteinExistence type="predicted"/>
<dbReference type="Proteomes" id="UP000008144">
    <property type="component" value="Chromosome 11"/>
</dbReference>
<keyword evidence="3" id="KW-1185">Reference proteome</keyword>
<accession>F6ZSM4</accession>
<dbReference type="HOGENOM" id="CLU_1488531_0_0_1"/>
<dbReference type="AlphaFoldDB" id="F6ZSM4"/>
<evidence type="ECO:0000313" key="3">
    <source>
        <dbReference type="Proteomes" id="UP000008144"/>
    </source>
</evidence>
<feature type="compositionally biased region" description="Basic and acidic residues" evidence="1">
    <location>
        <begin position="37"/>
        <end position="55"/>
    </location>
</feature>
<dbReference type="OMA" id="LECTPNE"/>
<reference evidence="3" key="1">
    <citation type="journal article" date="2002" name="Science">
        <title>The draft genome of Ciona intestinalis: insights into chordate and vertebrate origins.</title>
        <authorList>
            <person name="Dehal P."/>
            <person name="Satou Y."/>
            <person name="Campbell R.K."/>
            <person name="Chapman J."/>
            <person name="Degnan B."/>
            <person name="De Tomaso A."/>
            <person name="Davidson B."/>
            <person name="Di Gregorio A."/>
            <person name="Gelpke M."/>
            <person name="Goodstein D.M."/>
            <person name="Harafuji N."/>
            <person name="Hastings K.E."/>
            <person name="Ho I."/>
            <person name="Hotta K."/>
            <person name="Huang W."/>
            <person name="Kawashima T."/>
            <person name="Lemaire P."/>
            <person name="Martinez D."/>
            <person name="Meinertzhagen I.A."/>
            <person name="Necula S."/>
            <person name="Nonaka M."/>
            <person name="Putnam N."/>
            <person name="Rash S."/>
            <person name="Saiga H."/>
            <person name="Satake M."/>
            <person name="Terry A."/>
            <person name="Yamada L."/>
            <person name="Wang H.G."/>
            <person name="Awazu S."/>
            <person name="Azumi K."/>
            <person name="Boore J."/>
            <person name="Branno M."/>
            <person name="Chin-Bow S."/>
            <person name="DeSantis R."/>
            <person name="Doyle S."/>
            <person name="Francino P."/>
            <person name="Keys D.N."/>
            <person name="Haga S."/>
            <person name="Hayashi H."/>
            <person name="Hino K."/>
            <person name="Imai K.S."/>
            <person name="Inaba K."/>
            <person name="Kano S."/>
            <person name="Kobayashi K."/>
            <person name="Kobayashi M."/>
            <person name="Lee B.I."/>
            <person name="Makabe K.W."/>
            <person name="Manohar C."/>
            <person name="Matassi G."/>
            <person name="Medina M."/>
            <person name="Mochizuki Y."/>
            <person name="Mount S."/>
            <person name="Morishita T."/>
            <person name="Miura S."/>
            <person name="Nakayama A."/>
            <person name="Nishizaka S."/>
            <person name="Nomoto H."/>
            <person name="Ohta F."/>
            <person name="Oishi K."/>
            <person name="Rigoutsos I."/>
            <person name="Sano M."/>
            <person name="Sasaki A."/>
            <person name="Sasakura Y."/>
            <person name="Shoguchi E."/>
            <person name="Shin-i T."/>
            <person name="Spagnuolo A."/>
            <person name="Stainier D."/>
            <person name="Suzuki M.M."/>
            <person name="Tassy O."/>
            <person name="Takatori N."/>
            <person name="Tokuoka M."/>
            <person name="Yagi K."/>
            <person name="Yoshizaki F."/>
            <person name="Wada S."/>
            <person name="Zhang C."/>
            <person name="Hyatt P.D."/>
            <person name="Larimer F."/>
            <person name="Detter C."/>
            <person name="Doggett N."/>
            <person name="Glavina T."/>
            <person name="Hawkins T."/>
            <person name="Richardson P."/>
            <person name="Lucas S."/>
            <person name="Kohara Y."/>
            <person name="Levine M."/>
            <person name="Satoh N."/>
            <person name="Rokhsar D.S."/>
        </authorList>
    </citation>
    <scope>NUCLEOTIDE SEQUENCE [LARGE SCALE GENOMIC DNA]</scope>
</reference>
<dbReference type="EMBL" id="EAAA01000735">
    <property type="status" value="NOT_ANNOTATED_CDS"/>
    <property type="molecule type" value="Genomic_DNA"/>
</dbReference>
<dbReference type="Ensembl" id="ENSCINT00000019889.3">
    <property type="protein sequence ID" value="ENSCINP00000019889.3"/>
    <property type="gene ID" value="ENSCING00000009795.3"/>
</dbReference>
<reference evidence="2" key="2">
    <citation type="journal article" date="2008" name="Genome Biol.">
        <title>Improved genome assembly and evidence-based global gene model set for the chordate Ciona intestinalis: new insight into intron and operon populations.</title>
        <authorList>
            <person name="Satou Y."/>
            <person name="Mineta K."/>
            <person name="Ogasawara M."/>
            <person name="Sasakura Y."/>
            <person name="Shoguchi E."/>
            <person name="Ueno K."/>
            <person name="Yamada L."/>
            <person name="Matsumoto J."/>
            <person name="Wasserscheid J."/>
            <person name="Dewar K."/>
            <person name="Wiley G.B."/>
            <person name="Macmil S.L."/>
            <person name="Roe B.A."/>
            <person name="Zeller R.W."/>
            <person name="Hastings K.E."/>
            <person name="Lemaire P."/>
            <person name="Lindquist E."/>
            <person name="Endo T."/>
            <person name="Hotta K."/>
            <person name="Inaba K."/>
        </authorList>
    </citation>
    <scope>NUCLEOTIDE SEQUENCE [LARGE SCALE GENOMIC DNA]</scope>
    <source>
        <strain evidence="2">wild type</strain>
    </source>
</reference>
<organism evidence="2 3">
    <name type="scientific">Ciona intestinalis</name>
    <name type="common">Transparent sea squirt</name>
    <name type="synonym">Ascidia intestinalis</name>
    <dbReference type="NCBI Taxonomy" id="7719"/>
    <lineage>
        <taxon>Eukaryota</taxon>
        <taxon>Metazoa</taxon>
        <taxon>Chordata</taxon>
        <taxon>Tunicata</taxon>
        <taxon>Ascidiacea</taxon>
        <taxon>Phlebobranchia</taxon>
        <taxon>Cionidae</taxon>
        <taxon>Ciona</taxon>
    </lineage>
</organism>
<reference evidence="2" key="4">
    <citation type="submission" date="2025-09" db="UniProtKB">
        <authorList>
            <consortium name="Ensembl"/>
        </authorList>
    </citation>
    <scope>IDENTIFICATION</scope>
</reference>
<reference evidence="2" key="3">
    <citation type="submission" date="2025-08" db="UniProtKB">
        <authorList>
            <consortium name="Ensembl"/>
        </authorList>
    </citation>
    <scope>IDENTIFICATION</scope>
</reference>
<name>F6ZSM4_CIOIN</name>
<dbReference type="InParanoid" id="F6ZSM4"/>
<feature type="compositionally biased region" description="Polar residues" evidence="1">
    <location>
        <begin position="107"/>
        <end position="126"/>
    </location>
</feature>
<protein>
    <submittedName>
        <fullName evidence="2">Uncharacterized protein</fullName>
    </submittedName>
</protein>
<evidence type="ECO:0000256" key="1">
    <source>
        <dbReference type="SAM" id="MobiDB-lite"/>
    </source>
</evidence>
<feature type="region of interest" description="Disordered" evidence="1">
    <location>
        <begin position="1"/>
        <end position="89"/>
    </location>
</feature>
<evidence type="ECO:0000313" key="2">
    <source>
        <dbReference type="Ensembl" id="ENSCINP00000019889.3"/>
    </source>
</evidence>
<feature type="compositionally biased region" description="Basic residues" evidence="1">
    <location>
        <begin position="23"/>
        <end position="36"/>
    </location>
</feature>
<feature type="region of interest" description="Disordered" evidence="1">
    <location>
        <begin position="106"/>
        <end position="132"/>
    </location>
</feature>
<sequence>MLKATGQHRGFPESTMEMDVTPKLKKTGTRGRKRTLKSKEDDPKSDATTEAEPAHTRTRRRGKVAQESIDDETNGKPTNMSRMGDLLKNSPVGQVFKRFEAAISPSRAPTISSPCTALNYNEPNRQSTRRPRKIHAEDISLPLECTPTDTGVIGAIGRGVGVLSQTQNVERGGSRRLRKRK</sequence>